<dbReference type="InterPro" id="IPR052159">
    <property type="entry name" value="Competence_DNA_uptake"/>
</dbReference>
<dbReference type="Proteomes" id="UP000775872">
    <property type="component" value="Unassembled WGS sequence"/>
</dbReference>
<name>A0A9N9ZHD1_9HYPO</name>
<keyword evidence="2" id="KW-1185">Reference proteome</keyword>
<dbReference type="EMBL" id="CABFOC020000057">
    <property type="protein sequence ID" value="CAH0055541.1"/>
    <property type="molecule type" value="Genomic_DNA"/>
</dbReference>
<organism evidence="1 2">
    <name type="scientific">Clonostachys solani</name>
    <dbReference type="NCBI Taxonomy" id="160281"/>
    <lineage>
        <taxon>Eukaryota</taxon>
        <taxon>Fungi</taxon>
        <taxon>Dikarya</taxon>
        <taxon>Ascomycota</taxon>
        <taxon>Pezizomycotina</taxon>
        <taxon>Sordariomycetes</taxon>
        <taxon>Hypocreomycetidae</taxon>
        <taxon>Hypocreales</taxon>
        <taxon>Bionectriaceae</taxon>
        <taxon>Clonostachys</taxon>
    </lineage>
</organism>
<dbReference type="PANTHER" id="PTHR30619">
    <property type="entry name" value="DNA INTERNALIZATION/COMPETENCE PROTEIN COMEC/REC2"/>
    <property type="match status" value="1"/>
</dbReference>
<proteinExistence type="predicted"/>
<evidence type="ECO:0000313" key="2">
    <source>
        <dbReference type="Proteomes" id="UP000775872"/>
    </source>
</evidence>
<gene>
    <name evidence="1" type="ORF">CSOL1703_00017645</name>
</gene>
<reference evidence="1 2" key="2">
    <citation type="submission" date="2021-10" db="EMBL/GenBank/DDBJ databases">
        <authorList>
            <person name="Piombo E."/>
        </authorList>
    </citation>
    <scope>NUCLEOTIDE SEQUENCE [LARGE SCALE GENOMIC DNA]</scope>
</reference>
<comment type="caution">
    <text evidence="1">The sequence shown here is derived from an EMBL/GenBank/DDBJ whole genome shotgun (WGS) entry which is preliminary data.</text>
</comment>
<evidence type="ECO:0000313" key="1">
    <source>
        <dbReference type="EMBL" id="CAH0055541.1"/>
    </source>
</evidence>
<protein>
    <submittedName>
        <fullName evidence="1">Uncharacterized protein</fullName>
    </submittedName>
</protein>
<dbReference type="Gene3D" id="3.60.15.10">
    <property type="entry name" value="Ribonuclease Z/Hydroxyacylglutathione hydrolase-like"/>
    <property type="match status" value="1"/>
</dbReference>
<dbReference type="AlphaFoldDB" id="A0A9N9ZHD1"/>
<dbReference type="SUPFAM" id="SSF56281">
    <property type="entry name" value="Metallo-hydrolase/oxidoreductase"/>
    <property type="match status" value="1"/>
</dbReference>
<dbReference type="PANTHER" id="PTHR30619:SF1">
    <property type="entry name" value="RECOMBINATION PROTEIN 2"/>
    <property type="match status" value="1"/>
</dbReference>
<dbReference type="OrthoDB" id="5099691at2759"/>
<sequence length="703" mass="80344">MDEETFADNRFRSNTEVGENNFDLNNWNFRYETSEFNQPANNLFYDHIDNISLEPVQLVAEQPVGQGQDFDIANVDNILLDLPQLRQESYTREVDSYQIAVPNGDCSIHLLVQRPPDYDYQSDRQKPAGTILRAVLMDGGNSGGRGVKTCAEILARAIKIIRSHYNNANMPQEVIQFDSWVITHWDGDHWGGALYMLENSPIGNNAQTTKYFKYDENSNPLTTLYCPNWTQPATFLTHAGVPLPKSSHIKQRPKNLCMKNEENAELSNQGIVYLSSKPGGHFGGFCRAKWGHRKLLGIDYFTGEMCYTPSLISDNGDSSFEVALNMTLSFFSHLQELTARIYRERYDHPRFFCIGAAGFVLGGDLSESAIRQAFGQERSSPSDTWANFSSLMSVLHFPQQKHVSLYWAGDAVSTMEMNFVADRTHAEGHFFDGYQFSVAKWSHHGSRHSSPLALWKKLQPQRYVVSPNKNGTYTHPHPNIIEQLRAHGNASRRLFSTFYPGWFKKPKAYVNLAMSDAVREVQKQRIEALTEGEAIQFLPAILQRVNYLEEIWGQICSAQADGIDGPAYLINDHGGTDHRDYITPKRGDTYQNLFIHILSSHNRDRDGFMKYYTDVRKLQKQEEQDEQVLENVHEQQDDIIFNVDDYVRNFDMLEFNGMNLDGITSKLDKNTHVNQGQRLYQTAFNGYNQHYNPFIKITGPGLD</sequence>
<reference evidence="2" key="1">
    <citation type="submission" date="2019-06" db="EMBL/GenBank/DDBJ databases">
        <authorList>
            <person name="Broberg M."/>
        </authorList>
    </citation>
    <scope>NUCLEOTIDE SEQUENCE [LARGE SCALE GENOMIC DNA]</scope>
</reference>
<dbReference type="InterPro" id="IPR036866">
    <property type="entry name" value="RibonucZ/Hydroxyglut_hydro"/>
</dbReference>
<accession>A0A9N9ZHD1</accession>